<gene>
    <name evidence="1" type="ORF">VSS16_14340</name>
</gene>
<name>A0ABV5EAS7_9ACTN</name>
<reference evidence="1 2" key="1">
    <citation type="submission" date="2024-01" db="EMBL/GenBank/DDBJ databases">
        <title>Genome mining of biosynthetic gene clusters to explore secondary metabolites of Streptomyces sp.</title>
        <authorList>
            <person name="Baig A."/>
            <person name="Ajitkumar Shintre N."/>
            <person name="Kumar H."/>
            <person name="Anbarasu A."/>
            <person name="Ramaiah S."/>
        </authorList>
    </citation>
    <scope>NUCLEOTIDE SEQUENCE [LARGE SCALE GENOMIC DNA]</scope>
    <source>
        <strain evidence="1 2">A57</strain>
    </source>
</reference>
<keyword evidence="2" id="KW-1185">Reference proteome</keyword>
<evidence type="ECO:0000313" key="1">
    <source>
        <dbReference type="EMBL" id="MFB8773895.1"/>
    </source>
</evidence>
<comment type="caution">
    <text evidence="1">The sequence shown here is derived from an EMBL/GenBank/DDBJ whole genome shotgun (WGS) entry which is preliminary data.</text>
</comment>
<dbReference type="RefSeq" id="WP_376732661.1">
    <property type="nucleotide sequence ID" value="NZ_JAYMRP010000010.1"/>
</dbReference>
<organism evidence="1 2">
    <name type="scientific">Streptomyces broussonetiae</name>
    <dbReference type="NCBI Taxonomy" id="2686304"/>
    <lineage>
        <taxon>Bacteria</taxon>
        <taxon>Bacillati</taxon>
        <taxon>Actinomycetota</taxon>
        <taxon>Actinomycetes</taxon>
        <taxon>Kitasatosporales</taxon>
        <taxon>Streptomycetaceae</taxon>
        <taxon>Streptomyces</taxon>
    </lineage>
</organism>
<dbReference type="Proteomes" id="UP001585080">
    <property type="component" value="Unassembled WGS sequence"/>
</dbReference>
<accession>A0ABV5EAS7</accession>
<proteinExistence type="predicted"/>
<protein>
    <submittedName>
        <fullName evidence="1">Uncharacterized protein</fullName>
    </submittedName>
</protein>
<sequence length="118" mass="12176">MEALARGATRVRGGLGDPGVLHTAAGVCVIPPSTDRFCTRPDVIPLRVRDTGPREVAPAWAATRRSRPVQDAARAAQDTLADARGAPAQGIPRAAMSSAASGGLTFQPGTEEVFRCAA</sequence>
<dbReference type="EMBL" id="JAYMRP010000010">
    <property type="protein sequence ID" value="MFB8773895.1"/>
    <property type="molecule type" value="Genomic_DNA"/>
</dbReference>
<evidence type="ECO:0000313" key="2">
    <source>
        <dbReference type="Proteomes" id="UP001585080"/>
    </source>
</evidence>